<evidence type="ECO:0000256" key="6">
    <source>
        <dbReference type="SAM" id="Phobius"/>
    </source>
</evidence>
<dbReference type="CDD" id="cd17319">
    <property type="entry name" value="MFS_ExuT_GudP_like"/>
    <property type="match status" value="1"/>
</dbReference>
<feature type="transmembrane region" description="Helical" evidence="6">
    <location>
        <begin position="375"/>
        <end position="398"/>
    </location>
</feature>
<keyword evidence="4 6" id="KW-1133">Transmembrane helix</keyword>
<evidence type="ECO:0000259" key="7">
    <source>
        <dbReference type="PROSITE" id="PS50850"/>
    </source>
</evidence>
<feature type="transmembrane region" description="Helical" evidence="6">
    <location>
        <begin position="186"/>
        <end position="208"/>
    </location>
</feature>
<proteinExistence type="predicted"/>
<dbReference type="Pfam" id="PF07690">
    <property type="entry name" value="MFS_1"/>
    <property type="match status" value="1"/>
</dbReference>
<dbReference type="FunFam" id="1.20.1250.20:FF:000018">
    <property type="entry name" value="MFS transporter permease"/>
    <property type="match status" value="1"/>
</dbReference>
<dbReference type="RefSeq" id="WP_145668978.1">
    <property type="nucleotide sequence ID" value="NZ_VITK01000010.1"/>
</dbReference>
<dbReference type="InterPro" id="IPR036259">
    <property type="entry name" value="MFS_trans_sf"/>
</dbReference>
<feature type="transmembrane region" description="Helical" evidence="6">
    <location>
        <begin position="93"/>
        <end position="111"/>
    </location>
</feature>
<keyword evidence="9" id="KW-1185">Reference proteome</keyword>
<evidence type="ECO:0000256" key="4">
    <source>
        <dbReference type="ARBA" id="ARBA00022989"/>
    </source>
</evidence>
<dbReference type="SUPFAM" id="SSF103473">
    <property type="entry name" value="MFS general substrate transporter"/>
    <property type="match status" value="1"/>
</dbReference>
<keyword evidence="3 6" id="KW-0812">Transmembrane</keyword>
<feature type="domain" description="Major facilitator superfamily (MFS) profile" evidence="7">
    <location>
        <begin position="27"/>
        <end position="435"/>
    </location>
</feature>
<comment type="subcellular location">
    <subcellularLocation>
        <location evidence="1">Membrane</location>
        <topology evidence="1">Multi-pass membrane protein</topology>
    </subcellularLocation>
</comment>
<feature type="transmembrane region" description="Helical" evidence="6">
    <location>
        <begin position="61"/>
        <end position="81"/>
    </location>
</feature>
<feature type="transmembrane region" description="Helical" evidence="6">
    <location>
        <begin position="319"/>
        <end position="340"/>
    </location>
</feature>
<dbReference type="InterPro" id="IPR011701">
    <property type="entry name" value="MFS"/>
</dbReference>
<organism evidence="8 9">
    <name type="scientific">Bradyrhizobium stylosanthis</name>
    <dbReference type="NCBI Taxonomy" id="1803665"/>
    <lineage>
        <taxon>Bacteria</taxon>
        <taxon>Pseudomonadati</taxon>
        <taxon>Pseudomonadota</taxon>
        <taxon>Alphaproteobacteria</taxon>
        <taxon>Hyphomicrobiales</taxon>
        <taxon>Nitrobacteraceae</taxon>
        <taxon>Bradyrhizobium</taxon>
    </lineage>
</organism>
<evidence type="ECO:0000256" key="5">
    <source>
        <dbReference type="ARBA" id="ARBA00023136"/>
    </source>
</evidence>
<dbReference type="STRING" id="1803665.GCA_001641335_06478"/>
<reference evidence="8 9" key="1">
    <citation type="submission" date="2019-06" db="EMBL/GenBank/DDBJ databases">
        <title>Genomic Encyclopedia of Type Strains, Phase IV (KMG-V): Genome sequencing to study the core and pangenomes of soil and plant-associated prokaryotes.</title>
        <authorList>
            <person name="Whitman W."/>
        </authorList>
    </citation>
    <scope>NUCLEOTIDE SEQUENCE [LARGE SCALE GENOMIC DNA]</scope>
    <source>
        <strain evidence="8 9">BR 510</strain>
    </source>
</reference>
<evidence type="ECO:0000313" key="8">
    <source>
        <dbReference type="EMBL" id="TWA92631.1"/>
    </source>
</evidence>
<evidence type="ECO:0000256" key="3">
    <source>
        <dbReference type="ARBA" id="ARBA00022692"/>
    </source>
</evidence>
<feature type="transmembrane region" description="Helical" evidence="6">
    <location>
        <begin position="410"/>
        <end position="430"/>
    </location>
</feature>
<evidence type="ECO:0000256" key="1">
    <source>
        <dbReference type="ARBA" id="ARBA00004141"/>
    </source>
</evidence>
<dbReference type="GO" id="GO:0016020">
    <property type="term" value="C:membrane"/>
    <property type="evidence" value="ECO:0007669"/>
    <property type="project" value="UniProtKB-SubCell"/>
</dbReference>
<accession>A0A560D6C3</accession>
<feature type="transmembrane region" description="Helical" evidence="6">
    <location>
        <begin position="23"/>
        <end position="41"/>
    </location>
</feature>
<protein>
    <submittedName>
        <fullName evidence="8">Sugar phosphate permease</fullName>
    </submittedName>
</protein>
<feature type="transmembrane region" description="Helical" evidence="6">
    <location>
        <begin position="151"/>
        <end position="174"/>
    </location>
</feature>
<feature type="transmembrane region" description="Helical" evidence="6">
    <location>
        <begin position="346"/>
        <end position="368"/>
    </location>
</feature>
<dbReference type="PROSITE" id="PS50850">
    <property type="entry name" value="MFS"/>
    <property type="match status" value="1"/>
</dbReference>
<gene>
    <name evidence="8" type="ORF">FBZ96_110102</name>
</gene>
<feature type="transmembrane region" description="Helical" evidence="6">
    <location>
        <begin position="117"/>
        <end position="139"/>
    </location>
</feature>
<sequence>MTKQSPSASHATHPANDALYKKVGWRLLPLLMVSYMVAYIDRVNIGYAKLQMMELPAFDDAVYGLGAGLFFVGYVMFEVPSNMLMQRIGARKTLLRIMLIWGLVAAGMMFVKTPMQFYVMRFLLGVFEAGFLPGVVLYLTYWYPEPRRGQVLAILMAAVVGAGVFAGPVSGAIMKYLNGVGGLSGWQWLFLTQGLPASLLGITAYLWLQDRPEDAHWLTDEEKQSLKAEIEYHRPTTTASGSALKALFRDWRVYTLALSDFLLIAANYALVFWIPSLIKGWGVEDLLLVGVFAAIPQAVGIAAMILVGRHSDRTRERRWHYALSTFVAAAGLGICILTQGNFVGSLAGLCVTMLGLASALPLFLTVVTEYLAKPVAATGIAFINSLALLGGVVSPIMMAQINSRTGDVAMSMYFVAGLFALAGVVMLVALRPAPSGAAEFQTEAGAKA</sequence>
<dbReference type="GO" id="GO:0022857">
    <property type="term" value="F:transmembrane transporter activity"/>
    <property type="evidence" value="ECO:0007669"/>
    <property type="project" value="InterPro"/>
</dbReference>
<dbReference type="PANTHER" id="PTHR43791">
    <property type="entry name" value="PERMEASE-RELATED"/>
    <property type="match status" value="1"/>
</dbReference>
<evidence type="ECO:0000313" key="9">
    <source>
        <dbReference type="Proteomes" id="UP000319949"/>
    </source>
</evidence>
<keyword evidence="5 6" id="KW-0472">Membrane</keyword>
<evidence type="ECO:0000256" key="2">
    <source>
        <dbReference type="ARBA" id="ARBA00022448"/>
    </source>
</evidence>
<dbReference type="PANTHER" id="PTHR43791:SF36">
    <property type="entry name" value="TRANSPORTER, PUTATIVE (AFU_ORTHOLOGUE AFUA_6G08340)-RELATED"/>
    <property type="match status" value="1"/>
</dbReference>
<name>A0A560D6C3_9BRAD</name>
<dbReference type="AlphaFoldDB" id="A0A560D6C3"/>
<feature type="transmembrane region" description="Helical" evidence="6">
    <location>
        <begin position="253"/>
        <end position="274"/>
    </location>
</feature>
<feature type="transmembrane region" description="Helical" evidence="6">
    <location>
        <begin position="286"/>
        <end position="307"/>
    </location>
</feature>
<dbReference type="EMBL" id="VITK01000010">
    <property type="protein sequence ID" value="TWA92631.1"/>
    <property type="molecule type" value="Genomic_DNA"/>
</dbReference>
<comment type="caution">
    <text evidence="8">The sequence shown here is derived from an EMBL/GenBank/DDBJ whole genome shotgun (WGS) entry which is preliminary data.</text>
</comment>
<dbReference type="Gene3D" id="1.20.1250.20">
    <property type="entry name" value="MFS general substrate transporter like domains"/>
    <property type="match status" value="2"/>
</dbReference>
<dbReference type="InterPro" id="IPR020846">
    <property type="entry name" value="MFS_dom"/>
</dbReference>
<dbReference type="OrthoDB" id="9773957at2"/>
<dbReference type="Proteomes" id="UP000319949">
    <property type="component" value="Unassembled WGS sequence"/>
</dbReference>
<keyword evidence="2" id="KW-0813">Transport</keyword>